<proteinExistence type="inferred from homology"/>
<evidence type="ECO:0000259" key="4">
    <source>
        <dbReference type="Pfam" id="PF01011"/>
    </source>
</evidence>
<sequence length="683" mass="74242">VQRPRGQFLVAIVTWTILTGSAWAQQGSIDGEWRSHSADNGATKYSPLAEITAANFADLEIAWRWDTVDTHLPWSTATGSSLLPARAVFDLLAQDKPERWAEWDGVNRSLTRPSFRALVGTPLMVDGVLYLSTALYRAAAIDAATGKTLWVHDPKAYESGSPPPLPWRHRGVAYWERNDSARVFWGTGDGFLIAVDARTGLPAEEFGDGGRVDLLDGLPRTTRGEVDLLNLLPVGSQSPPMVVGDTVIVGSTINDRALTREAPPGWVRAYDARTGHHKWDFHTVPQSPDELGADTWLNDSWRYSGNTNVWSLMSADNELGFVYLPIGTATNDYYGGARLGDNLFAESLVAVDVETGQREWHFQMVHHGLWDYDLPAAPNLLDITVNGRDTKAVAQVSKQGFVYTFDRVTGEPIWPIEERQVPTNTDLVGEVPSPTQPFPARPAPFEYQGTSVDDLVDFTPEIRQLAITAVDGFRLGPLFTPQMRSGTIMRPSVGGGANWSGAAVDPDTGYLYVPSVNAHSTIGLSPPEPHETQSTLGYVRRSLSAGPVMPRGLPLWKPPYSRMTAIDMNTGDHAWMTPMGRGDRIRNHPMLRDLNLPALGGDWGRAGPLLTKTLLIQSLVAGGTNGGPRLVAYDKTTGAEVGSVDLPSGALGAPITYTLGDKQYIAMTVGGQVPGLLALRLPE</sequence>
<keyword evidence="3" id="KW-0560">Oxidoreductase</keyword>
<accession>A0A381RV74</accession>
<dbReference type="SUPFAM" id="SSF50998">
    <property type="entry name" value="Quinoprotein alcohol dehydrogenase-like"/>
    <property type="match status" value="1"/>
</dbReference>
<reference evidence="5" key="1">
    <citation type="submission" date="2018-05" db="EMBL/GenBank/DDBJ databases">
        <authorList>
            <person name="Lanie J.A."/>
            <person name="Ng W.-L."/>
            <person name="Kazmierczak K.M."/>
            <person name="Andrzejewski T.M."/>
            <person name="Davidsen T.M."/>
            <person name="Wayne K.J."/>
            <person name="Tettelin H."/>
            <person name="Glass J.I."/>
            <person name="Rusch D."/>
            <person name="Podicherti R."/>
            <person name="Tsui H.-C.T."/>
            <person name="Winkler M.E."/>
        </authorList>
    </citation>
    <scope>NUCLEOTIDE SEQUENCE</scope>
</reference>
<comment type="similarity">
    <text evidence="2">Belongs to the bacterial PQQ dehydrogenase family.</text>
</comment>
<dbReference type="GO" id="GO:0016491">
    <property type="term" value="F:oxidoreductase activity"/>
    <property type="evidence" value="ECO:0007669"/>
    <property type="project" value="UniProtKB-KW"/>
</dbReference>
<dbReference type="Pfam" id="PF01011">
    <property type="entry name" value="PQQ"/>
    <property type="match status" value="2"/>
</dbReference>
<gene>
    <name evidence="5" type="ORF">METZ01_LOCUS48639</name>
</gene>
<dbReference type="PANTHER" id="PTHR32303:SF4">
    <property type="entry name" value="QUINOPROTEIN GLUCOSE DEHYDROGENASE"/>
    <property type="match status" value="1"/>
</dbReference>
<name>A0A381RV74_9ZZZZ</name>
<dbReference type="AlphaFoldDB" id="A0A381RV74"/>
<dbReference type="Gene3D" id="2.140.10.10">
    <property type="entry name" value="Quinoprotein alcohol dehydrogenase-like superfamily"/>
    <property type="match status" value="2"/>
</dbReference>
<evidence type="ECO:0000313" key="5">
    <source>
        <dbReference type="EMBL" id="SUZ95785.1"/>
    </source>
</evidence>
<dbReference type="SMART" id="SM00564">
    <property type="entry name" value="PQQ"/>
    <property type="match status" value="4"/>
</dbReference>
<dbReference type="PANTHER" id="PTHR32303">
    <property type="entry name" value="QUINOPROTEIN ALCOHOL DEHYDROGENASE (CYTOCHROME C)"/>
    <property type="match status" value="1"/>
</dbReference>
<evidence type="ECO:0000256" key="1">
    <source>
        <dbReference type="ARBA" id="ARBA00001931"/>
    </source>
</evidence>
<protein>
    <recommendedName>
        <fullName evidence="4">Pyrrolo-quinoline quinone repeat domain-containing protein</fullName>
    </recommendedName>
</protein>
<feature type="domain" description="Pyrrolo-quinoline quinone repeat" evidence="4">
    <location>
        <begin position="33"/>
        <end position="71"/>
    </location>
</feature>
<comment type="cofactor">
    <cofactor evidence="1">
        <name>pyrroloquinoline quinone</name>
        <dbReference type="ChEBI" id="CHEBI:58442"/>
    </cofactor>
</comment>
<evidence type="ECO:0000256" key="3">
    <source>
        <dbReference type="ARBA" id="ARBA00023002"/>
    </source>
</evidence>
<dbReference type="InterPro" id="IPR018391">
    <property type="entry name" value="PQQ_b-propeller_rpt"/>
</dbReference>
<organism evidence="5">
    <name type="scientific">marine metagenome</name>
    <dbReference type="NCBI Taxonomy" id="408172"/>
    <lineage>
        <taxon>unclassified sequences</taxon>
        <taxon>metagenomes</taxon>
        <taxon>ecological metagenomes</taxon>
    </lineage>
</organism>
<feature type="domain" description="Pyrrolo-quinoline quinone repeat" evidence="4">
    <location>
        <begin position="115"/>
        <end position="665"/>
    </location>
</feature>
<dbReference type="EMBL" id="UINC01002354">
    <property type="protein sequence ID" value="SUZ95785.1"/>
    <property type="molecule type" value="Genomic_DNA"/>
</dbReference>
<evidence type="ECO:0000256" key="2">
    <source>
        <dbReference type="ARBA" id="ARBA00008156"/>
    </source>
</evidence>
<dbReference type="InterPro" id="IPR011047">
    <property type="entry name" value="Quinoprotein_ADH-like_sf"/>
</dbReference>
<dbReference type="InterPro" id="IPR002372">
    <property type="entry name" value="PQQ_rpt_dom"/>
</dbReference>
<feature type="non-terminal residue" evidence="5">
    <location>
        <position position="1"/>
    </location>
</feature>